<proteinExistence type="predicted"/>
<name>A0ABV5TTK3_9ACTN</name>
<organism evidence="1 2">
    <name type="scientific">Streptosporangium vulgare</name>
    <dbReference type="NCBI Taxonomy" id="46190"/>
    <lineage>
        <taxon>Bacteria</taxon>
        <taxon>Bacillati</taxon>
        <taxon>Actinomycetota</taxon>
        <taxon>Actinomycetes</taxon>
        <taxon>Streptosporangiales</taxon>
        <taxon>Streptosporangiaceae</taxon>
        <taxon>Streptosporangium</taxon>
    </lineage>
</organism>
<keyword evidence="2" id="KW-1185">Reference proteome</keyword>
<evidence type="ECO:0000313" key="1">
    <source>
        <dbReference type="EMBL" id="MFB9680898.1"/>
    </source>
</evidence>
<dbReference type="Proteomes" id="UP001589610">
    <property type="component" value="Unassembled WGS sequence"/>
</dbReference>
<accession>A0ABV5TTK3</accession>
<protein>
    <recommendedName>
        <fullName evidence="3">Hemophore-related protein</fullName>
    </recommendedName>
</protein>
<dbReference type="EMBL" id="JBHMBS010000027">
    <property type="protein sequence ID" value="MFB9680898.1"/>
    <property type="molecule type" value="Genomic_DNA"/>
</dbReference>
<evidence type="ECO:0008006" key="3">
    <source>
        <dbReference type="Google" id="ProtNLM"/>
    </source>
</evidence>
<reference evidence="1 2" key="1">
    <citation type="submission" date="2024-09" db="EMBL/GenBank/DDBJ databases">
        <authorList>
            <person name="Sun Q."/>
            <person name="Mori K."/>
        </authorList>
    </citation>
    <scope>NUCLEOTIDE SEQUENCE [LARGE SCALE GENOMIC DNA]</scope>
    <source>
        <strain evidence="1 2">JCM 3028</strain>
    </source>
</reference>
<evidence type="ECO:0000313" key="2">
    <source>
        <dbReference type="Proteomes" id="UP001589610"/>
    </source>
</evidence>
<dbReference type="RefSeq" id="WP_386161953.1">
    <property type="nucleotide sequence ID" value="NZ_JBHMBS010000027.1"/>
</dbReference>
<sequence>MQINPQHSREHPMHTRTTATALAALGLLTTLATVGATATAATASTAPAPCAQEYLAMLNAEDALANVDALPEVKAAHAALMKAGTNANVDQLSQKAALQQLGVKAPALDPAAKKMVDAYNAAGAKYVQVRDAALLKIAPQRQKSRDTLKQCLISNSA</sequence>
<comment type="caution">
    <text evidence="1">The sequence shown here is derived from an EMBL/GenBank/DDBJ whole genome shotgun (WGS) entry which is preliminary data.</text>
</comment>
<gene>
    <name evidence="1" type="ORF">ACFFRH_35945</name>
</gene>